<dbReference type="InterPro" id="IPR036388">
    <property type="entry name" value="WH-like_DNA-bd_sf"/>
</dbReference>
<evidence type="ECO:0000256" key="1">
    <source>
        <dbReference type="ARBA" id="ARBA00009437"/>
    </source>
</evidence>
<evidence type="ECO:0000313" key="5">
    <source>
        <dbReference type="EMBL" id="CAD7239341.1"/>
    </source>
</evidence>
<dbReference type="PANTHER" id="PTHR30419:SF8">
    <property type="entry name" value="NITROGEN ASSIMILATION TRANSCRIPTIONAL ACTIVATOR-RELATED"/>
    <property type="match status" value="1"/>
</dbReference>
<keyword evidence="4" id="KW-0804">Transcription</keyword>
<keyword evidence="3" id="KW-0238">DNA-binding</keyword>
<evidence type="ECO:0000256" key="2">
    <source>
        <dbReference type="ARBA" id="ARBA00023015"/>
    </source>
</evidence>
<protein>
    <submittedName>
        <fullName evidence="5">Uncharacterized protein</fullName>
    </submittedName>
</protein>
<dbReference type="InterPro" id="IPR036390">
    <property type="entry name" value="WH_DNA-bd_sf"/>
</dbReference>
<sequence length="143" mass="15964">MIEPRHSAKVARQNALVPDSIMWGLLGYRRIGFQLNSFSRAAESLNIAQSAVSASIKKLEQELGLLLFERRDRTIRLTDEGQCLLRHASTIQQTVADAELEMAELSGLKSGNVRVGIPGMLGSYHFPAILMAFRHRYPELDLS</sequence>
<accession>A0A7R8WWR2</accession>
<comment type="similarity">
    <text evidence="1">Belongs to the LysR transcriptional regulatory family.</text>
</comment>
<organism evidence="5">
    <name type="scientific">Cyprideis torosa</name>
    <dbReference type="NCBI Taxonomy" id="163714"/>
    <lineage>
        <taxon>Eukaryota</taxon>
        <taxon>Metazoa</taxon>
        <taxon>Ecdysozoa</taxon>
        <taxon>Arthropoda</taxon>
        <taxon>Crustacea</taxon>
        <taxon>Oligostraca</taxon>
        <taxon>Ostracoda</taxon>
        <taxon>Podocopa</taxon>
        <taxon>Podocopida</taxon>
        <taxon>Cytherocopina</taxon>
        <taxon>Cytheroidea</taxon>
        <taxon>Cytherideidae</taxon>
        <taxon>Cyprideis</taxon>
    </lineage>
</organism>
<dbReference type="PRINTS" id="PR00039">
    <property type="entry name" value="HTHLYSR"/>
</dbReference>
<dbReference type="GO" id="GO:0005829">
    <property type="term" value="C:cytosol"/>
    <property type="evidence" value="ECO:0007669"/>
    <property type="project" value="TreeGrafter"/>
</dbReference>
<dbReference type="Gene3D" id="1.10.10.10">
    <property type="entry name" value="Winged helix-like DNA-binding domain superfamily/Winged helix DNA-binding domain"/>
    <property type="match status" value="1"/>
</dbReference>
<dbReference type="SUPFAM" id="SSF46785">
    <property type="entry name" value="Winged helix' DNA-binding domain"/>
    <property type="match status" value="1"/>
</dbReference>
<dbReference type="AlphaFoldDB" id="A0A7R8WWR2"/>
<keyword evidence="2" id="KW-0805">Transcription regulation</keyword>
<dbReference type="GO" id="GO:0003700">
    <property type="term" value="F:DNA-binding transcription factor activity"/>
    <property type="evidence" value="ECO:0007669"/>
    <property type="project" value="InterPro"/>
</dbReference>
<dbReference type="InterPro" id="IPR000847">
    <property type="entry name" value="LysR_HTH_N"/>
</dbReference>
<feature type="non-terminal residue" evidence="5">
    <location>
        <position position="1"/>
    </location>
</feature>
<dbReference type="FunFam" id="1.10.10.10:FF:000001">
    <property type="entry name" value="LysR family transcriptional regulator"/>
    <property type="match status" value="1"/>
</dbReference>
<proteinExistence type="inferred from homology"/>
<dbReference type="PANTHER" id="PTHR30419">
    <property type="entry name" value="HTH-TYPE TRANSCRIPTIONAL REGULATOR YBHD"/>
    <property type="match status" value="1"/>
</dbReference>
<name>A0A7R8WWR2_9CRUS</name>
<dbReference type="Pfam" id="PF00126">
    <property type="entry name" value="HTH_1"/>
    <property type="match status" value="1"/>
</dbReference>
<gene>
    <name evidence="5" type="ORF">CTOB1V02_LOCUS17156</name>
</gene>
<dbReference type="InterPro" id="IPR050950">
    <property type="entry name" value="HTH-type_LysR_regulators"/>
</dbReference>
<evidence type="ECO:0000256" key="4">
    <source>
        <dbReference type="ARBA" id="ARBA00023163"/>
    </source>
</evidence>
<dbReference type="PROSITE" id="PS50931">
    <property type="entry name" value="HTH_LYSR"/>
    <property type="match status" value="1"/>
</dbReference>
<dbReference type="OrthoDB" id="8123202at2759"/>
<reference evidence="5" key="1">
    <citation type="submission" date="2020-11" db="EMBL/GenBank/DDBJ databases">
        <authorList>
            <person name="Tran Van P."/>
        </authorList>
    </citation>
    <scope>NUCLEOTIDE SEQUENCE</scope>
</reference>
<evidence type="ECO:0000256" key="3">
    <source>
        <dbReference type="ARBA" id="ARBA00023125"/>
    </source>
</evidence>
<dbReference type="GO" id="GO:0003677">
    <property type="term" value="F:DNA binding"/>
    <property type="evidence" value="ECO:0007669"/>
    <property type="project" value="UniProtKB-KW"/>
</dbReference>
<dbReference type="EMBL" id="OB723005">
    <property type="protein sequence ID" value="CAD7239341.1"/>
    <property type="molecule type" value="Genomic_DNA"/>
</dbReference>
<dbReference type="Gene3D" id="3.40.190.10">
    <property type="entry name" value="Periplasmic binding protein-like II"/>
    <property type="match status" value="1"/>
</dbReference>